<evidence type="ECO:0000313" key="3">
    <source>
        <dbReference type="Proteomes" id="UP001189429"/>
    </source>
</evidence>
<dbReference type="Proteomes" id="UP001189429">
    <property type="component" value="Unassembled WGS sequence"/>
</dbReference>
<name>A0ABN9RSD1_9DINO</name>
<evidence type="ECO:0008006" key="4">
    <source>
        <dbReference type="Google" id="ProtNLM"/>
    </source>
</evidence>
<proteinExistence type="predicted"/>
<comment type="caution">
    <text evidence="2">The sequence shown here is derived from an EMBL/GenBank/DDBJ whole genome shotgun (WGS) entry which is preliminary data.</text>
</comment>
<evidence type="ECO:0000256" key="1">
    <source>
        <dbReference type="SAM" id="SignalP"/>
    </source>
</evidence>
<keyword evidence="1" id="KW-0732">Signal</keyword>
<protein>
    <recommendedName>
        <fullName evidence="4">EF-hand domain-containing protein</fullName>
    </recommendedName>
</protein>
<gene>
    <name evidence="2" type="ORF">PCOR1329_LOCUS22671</name>
</gene>
<keyword evidence="3" id="KW-1185">Reference proteome</keyword>
<dbReference type="EMBL" id="CAUYUJ010007602">
    <property type="protein sequence ID" value="CAK0821318.1"/>
    <property type="molecule type" value="Genomic_DNA"/>
</dbReference>
<evidence type="ECO:0000313" key="2">
    <source>
        <dbReference type="EMBL" id="CAK0821318.1"/>
    </source>
</evidence>
<feature type="chain" id="PRO_5045476315" description="EF-hand domain-containing protein" evidence="1">
    <location>
        <begin position="21"/>
        <end position="532"/>
    </location>
</feature>
<reference evidence="2" key="1">
    <citation type="submission" date="2023-10" db="EMBL/GenBank/DDBJ databases">
        <authorList>
            <person name="Chen Y."/>
            <person name="Shah S."/>
            <person name="Dougan E. K."/>
            <person name="Thang M."/>
            <person name="Chan C."/>
        </authorList>
    </citation>
    <scope>NUCLEOTIDE SEQUENCE [LARGE SCALE GENOMIC DNA]</scope>
</reference>
<sequence>MAQCGAVMLAFICGAQLCHGSPGSFRGSSGGPASGRTVSAKDVESSLGASLEAVLQGSSATRHNEIGRLAPRAVRHIVHSYFAKEHGWIINGLEPHGMSANVSEVHEVDILQDKAPAFVEALLESRRAGRGLSLGDVVAMAAALERLIFDESLSLLQVAYALNGQSAAERLGARRLHEVLSSYLMIFEIGVRVNVTDVPRHRAMKGRRGQRRRRRYTLTDFESYHRTNPFVARRYSFGEASRVVESLAQDYGKWQNTECRQMRQELEELDPDGSGRVPLRAFYSQPETADYQFHESVDYLRQIGALDEATSSVRIANYMVGPSNCIAKSTYYSVCCLSDCEGLLNELEGKIQAPAATPGRIMSEVRNLTASPDMRLPPDAAEARLRDIAGRNGGEVPLHGRLFAEFLHSAFPADCPYPHVAEDASAFAPGRWSSGRATASEEERRQHVEAAPGDWERGELGAAATSWSEEEVLPVLEAPRRARGAWSGAARSVAQAAAALAVLRIALSGWRAARGAAGGAGKDKGLVLPLRV</sequence>
<feature type="signal peptide" evidence="1">
    <location>
        <begin position="1"/>
        <end position="20"/>
    </location>
</feature>
<organism evidence="2 3">
    <name type="scientific">Prorocentrum cordatum</name>
    <dbReference type="NCBI Taxonomy" id="2364126"/>
    <lineage>
        <taxon>Eukaryota</taxon>
        <taxon>Sar</taxon>
        <taxon>Alveolata</taxon>
        <taxon>Dinophyceae</taxon>
        <taxon>Prorocentrales</taxon>
        <taxon>Prorocentraceae</taxon>
        <taxon>Prorocentrum</taxon>
    </lineage>
</organism>
<accession>A0ABN9RSD1</accession>